<comment type="caution">
    <text evidence="8">The sequence shown here is derived from an EMBL/GenBank/DDBJ whole genome shotgun (WGS) entry which is preliminary data.</text>
</comment>
<keyword evidence="3 7" id="KW-1133">Transmembrane helix</keyword>
<comment type="subcellular location">
    <subcellularLocation>
        <location evidence="6">Nucleus outer membrane</location>
        <topology evidence="6">Single-pass membrane protein</topology>
    </subcellularLocation>
</comment>
<dbReference type="GO" id="GO:0005640">
    <property type="term" value="C:nuclear outer membrane"/>
    <property type="evidence" value="ECO:0007669"/>
    <property type="project" value="UniProtKB-SubCell"/>
</dbReference>
<gene>
    <name evidence="8" type="ORF">E1B28_001723</name>
</gene>
<dbReference type="EMBL" id="CM032181">
    <property type="protein sequence ID" value="KAG7099930.1"/>
    <property type="molecule type" value="Genomic_DNA"/>
</dbReference>
<dbReference type="Proteomes" id="UP001049176">
    <property type="component" value="Chromosome 1"/>
</dbReference>
<evidence type="ECO:0000256" key="1">
    <source>
        <dbReference type="ARBA" id="ARBA00007387"/>
    </source>
</evidence>
<evidence type="ECO:0000256" key="7">
    <source>
        <dbReference type="SAM" id="Phobius"/>
    </source>
</evidence>
<keyword evidence="2 7" id="KW-0812">Transmembrane</keyword>
<dbReference type="PANTHER" id="PTHR12265:SF30">
    <property type="entry name" value="TRANSMEMBRANE PROTEIN 53"/>
    <property type="match status" value="1"/>
</dbReference>
<evidence type="ECO:0000313" key="9">
    <source>
        <dbReference type="Proteomes" id="UP001049176"/>
    </source>
</evidence>
<dbReference type="SUPFAM" id="SSF53474">
    <property type="entry name" value="alpha/beta-Hydrolases"/>
    <property type="match status" value="1"/>
</dbReference>
<dbReference type="Pfam" id="PF05705">
    <property type="entry name" value="DUF829"/>
    <property type="match status" value="1"/>
</dbReference>
<feature type="transmembrane region" description="Helical" evidence="7">
    <location>
        <begin position="175"/>
        <end position="198"/>
    </location>
</feature>
<accession>A0A9P8AG07</accession>
<evidence type="ECO:0000256" key="4">
    <source>
        <dbReference type="ARBA" id="ARBA00023136"/>
    </source>
</evidence>
<dbReference type="OrthoDB" id="77878at2759"/>
<keyword evidence="5" id="KW-0539">Nucleus</keyword>
<reference evidence="8" key="1">
    <citation type="journal article" date="2021" name="Genome Biol. Evol.">
        <title>The assembled and annotated genome of the fairy-ring fungus Marasmius oreades.</title>
        <authorList>
            <person name="Hiltunen M."/>
            <person name="Ament-Velasquez S.L."/>
            <person name="Johannesson H."/>
        </authorList>
    </citation>
    <scope>NUCLEOTIDE SEQUENCE</scope>
    <source>
        <strain evidence="8">03SP1</strain>
    </source>
</reference>
<proteinExistence type="inferred from homology"/>
<evidence type="ECO:0000256" key="6">
    <source>
        <dbReference type="ARBA" id="ARBA00034303"/>
    </source>
</evidence>
<dbReference type="RefSeq" id="XP_043016400.1">
    <property type="nucleotide sequence ID" value="XM_043147686.1"/>
</dbReference>
<dbReference type="InterPro" id="IPR008547">
    <property type="entry name" value="DUF829_TMEM53"/>
</dbReference>
<keyword evidence="9" id="KW-1185">Reference proteome</keyword>
<sequence length="294" mass="32798">MNESTPLLVDTPIEPVLVSKDIYTYVPPSGKDTHPTPSSGPELILIFGWLDGKLSPLKRYMQGYRKLYPQATQVLIMSRKSSGWSRKSTNLNVIRPAIDIIQSHGLFGPSPPNMLVHVLSNGGGFQLLLASELMKEIPHQPPVDKRPATAIVFDSVPGEAGLWHALYAHTIGLSLFVKFLVSGPLILIYAAVMGWAWIRRQPSPFDVLREGLQDPYMVPFSNKRTPRLYIYSQQDQLVLGESVEKHMADAKARGLAVNAELFQGSSHVAHMRKDPVKYWDVIANHWTEAVKILS</sequence>
<dbReference type="PANTHER" id="PTHR12265">
    <property type="entry name" value="TRANSMEMBRANE PROTEIN 53"/>
    <property type="match status" value="1"/>
</dbReference>
<evidence type="ECO:0000313" key="8">
    <source>
        <dbReference type="EMBL" id="KAG7099930.1"/>
    </source>
</evidence>
<dbReference type="GeneID" id="66070799"/>
<evidence type="ECO:0000256" key="2">
    <source>
        <dbReference type="ARBA" id="ARBA00022692"/>
    </source>
</evidence>
<name>A0A9P8AG07_9AGAR</name>
<dbReference type="AlphaFoldDB" id="A0A9P8AG07"/>
<protein>
    <submittedName>
        <fullName evidence="8">Uncharacterized protein</fullName>
    </submittedName>
</protein>
<evidence type="ECO:0000256" key="3">
    <source>
        <dbReference type="ARBA" id="ARBA00022989"/>
    </source>
</evidence>
<comment type="similarity">
    <text evidence="1">Belongs to the TMEM53 family.</text>
</comment>
<keyword evidence="4 7" id="KW-0472">Membrane</keyword>
<dbReference type="InterPro" id="IPR029058">
    <property type="entry name" value="AB_hydrolase_fold"/>
</dbReference>
<dbReference type="KEGG" id="more:E1B28_001723"/>
<evidence type="ECO:0000256" key="5">
    <source>
        <dbReference type="ARBA" id="ARBA00023242"/>
    </source>
</evidence>
<organism evidence="8 9">
    <name type="scientific">Marasmius oreades</name>
    <name type="common">fairy-ring Marasmius</name>
    <dbReference type="NCBI Taxonomy" id="181124"/>
    <lineage>
        <taxon>Eukaryota</taxon>
        <taxon>Fungi</taxon>
        <taxon>Dikarya</taxon>
        <taxon>Basidiomycota</taxon>
        <taxon>Agaricomycotina</taxon>
        <taxon>Agaricomycetes</taxon>
        <taxon>Agaricomycetidae</taxon>
        <taxon>Agaricales</taxon>
        <taxon>Marasmiineae</taxon>
        <taxon>Marasmiaceae</taxon>
        <taxon>Marasmius</taxon>
    </lineage>
</organism>